<reference evidence="2 3" key="1">
    <citation type="submission" date="2022-09" db="EMBL/GenBank/DDBJ databases">
        <title>Genome sequencing of Flavivirga sp. MEBiC05379.</title>
        <authorList>
            <person name="Oh H.-M."/>
            <person name="Kwon K.K."/>
            <person name="Park M.J."/>
            <person name="Yang S.-H."/>
        </authorList>
    </citation>
    <scope>NUCLEOTIDE SEQUENCE [LARGE SCALE GENOMIC DNA]</scope>
    <source>
        <strain evidence="2 3">MEBiC05379</strain>
    </source>
</reference>
<gene>
    <name evidence="2" type="ORF">N1F79_18565</name>
</gene>
<accession>A0ABU7XWQ9</accession>
<evidence type="ECO:0000313" key="2">
    <source>
        <dbReference type="EMBL" id="MEF3835133.1"/>
    </source>
</evidence>
<comment type="caution">
    <text evidence="2">The sequence shown here is derived from an EMBL/GenBank/DDBJ whole genome shotgun (WGS) entry which is preliminary data.</text>
</comment>
<name>A0ABU7XWQ9_9FLAO</name>
<evidence type="ECO:0000313" key="3">
    <source>
        <dbReference type="Proteomes" id="UP001337305"/>
    </source>
</evidence>
<organism evidence="2 3">
    <name type="scientific">Flavivirga spongiicola</name>
    <dbReference type="NCBI Taxonomy" id="421621"/>
    <lineage>
        <taxon>Bacteria</taxon>
        <taxon>Pseudomonadati</taxon>
        <taxon>Bacteroidota</taxon>
        <taxon>Flavobacteriia</taxon>
        <taxon>Flavobacteriales</taxon>
        <taxon>Flavobacteriaceae</taxon>
        <taxon>Flavivirga</taxon>
    </lineage>
</organism>
<proteinExistence type="predicted"/>
<protein>
    <submittedName>
        <fullName evidence="2">Uncharacterized protein</fullName>
    </submittedName>
</protein>
<feature type="chain" id="PRO_5045137378" evidence="1">
    <location>
        <begin position="20"/>
        <end position="120"/>
    </location>
</feature>
<sequence length="120" mass="12782">MKKYIIVAFILVCSLGVLSCSKAEEHDLEYEYPTILTIAGSNNITVGAAGFTTDYYTYYLGSSVTLTWTSSSPTDVTITQIPEDSTGATFFFKPSAAGKTITVTVTASNGVVGTREVTVN</sequence>
<dbReference type="RefSeq" id="WP_303307426.1">
    <property type="nucleotide sequence ID" value="NZ_JAODOP010000004.1"/>
</dbReference>
<dbReference type="Proteomes" id="UP001337305">
    <property type="component" value="Unassembled WGS sequence"/>
</dbReference>
<feature type="signal peptide" evidence="1">
    <location>
        <begin position="1"/>
        <end position="19"/>
    </location>
</feature>
<dbReference type="PROSITE" id="PS51257">
    <property type="entry name" value="PROKAR_LIPOPROTEIN"/>
    <property type="match status" value="1"/>
</dbReference>
<keyword evidence="1" id="KW-0732">Signal</keyword>
<dbReference type="EMBL" id="JAODOP010000004">
    <property type="protein sequence ID" value="MEF3835133.1"/>
    <property type="molecule type" value="Genomic_DNA"/>
</dbReference>
<evidence type="ECO:0000256" key="1">
    <source>
        <dbReference type="SAM" id="SignalP"/>
    </source>
</evidence>
<keyword evidence="3" id="KW-1185">Reference proteome</keyword>